<reference evidence="3" key="1">
    <citation type="journal article" date="2013" name="Environ. Microbiol.">
        <title>Microbiota from the distal guts of lean and obese adolescents exhibit partial functional redundancy besides clear differences in community structure.</title>
        <authorList>
            <person name="Ferrer M."/>
            <person name="Ruiz A."/>
            <person name="Lanza F."/>
            <person name="Haange S.B."/>
            <person name="Oberbach A."/>
            <person name="Till H."/>
            <person name="Bargiela R."/>
            <person name="Campoy C."/>
            <person name="Segura M.T."/>
            <person name="Richter M."/>
            <person name="von Bergen M."/>
            <person name="Seifert J."/>
            <person name="Suarez A."/>
        </authorList>
    </citation>
    <scope>NUCLEOTIDE SEQUENCE</scope>
</reference>
<evidence type="ECO:0000313" key="3">
    <source>
        <dbReference type="EMBL" id="EKC49689.1"/>
    </source>
</evidence>
<comment type="caution">
    <text evidence="3">The sequence shown here is derived from an EMBL/GenBank/DDBJ whole genome shotgun (WGS) entry which is preliminary data.</text>
</comment>
<dbReference type="GO" id="GO:0008233">
    <property type="term" value="F:peptidase activity"/>
    <property type="evidence" value="ECO:0007669"/>
    <property type="project" value="UniProtKB-KW"/>
</dbReference>
<name>K1S2T8_9ZZZZ</name>
<protein>
    <submittedName>
        <fullName evidence="3">ATP-dependent Clp protease, ATP-binding subunit ClpA</fullName>
    </submittedName>
</protein>
<dbReference type="GO" id="GO:0016887">
    <property type="term" value="F:ATP hydrolysis activity"/>
    <property type="evidence" value="ECO:0007669"/>
    <property type="project" value="TreeGrafter"/>
</dbReference>
<organism evidence="3">
    <name type="scientific">human gut metagenome</name>
    <dbReference type="NCBI Taxonomy" id="408170"/>
    <lineage>
        <taxon>unclassified sequences</taxon>
        <taxon>metagenomes</taxon>
        <taxon>organismal metagenomes</taxon>
    </lineage>
</organism>
<accession>K1S2T8</accession>
<keyword evidence="3" id="KW-0645">Protease</keyword>
<feature type="non-terminal residue" evidence="3">
    <location>
        <position position="65"/>
    </location>
</feature>
<dbReference type="Gene3D" id="3.40.50.300">
    <property type="entry name" value="P-loop containing nucleotide triphosphate hydrolases"/>
    <property type="match status" value="1"/>
</dbReference>
<proteinExistence type="predicted"/>
<dbReference type="EMBL" id="AJWY01012528">
    <property type="protein sequence ID" value="EKC49689.1"/>
    <property type="molecule type" value="Genomic_DNA"/>
</dbReference>
<dbReference type="GO" id="GO:0005524">
    <property type="term" value="F:ATP binding"/>
    <property type="evidence" value="ECO:0007669"/>
    <property type="project" value="UniProtKB-KW"/>
</dbReference>
<dbReference type="GO" id="GO:0006508">
    <property type="term" value="P:proteolysis"/>
    <property type="evidence" value="ECO:0007669"/>
    <property type="project" value="UniProtKB-KW"/>
</dbReference>
<gene>
    <name evidence="3" type="ORF">LEA_18274</name>
</gene>
<evidence type="ECO:0000256" key="1">
    <source>
        <dbReference type="ARBA" id="ARBA00022741"/>
    </source>
</evidence>
<dbReference type="SUPFAM" id="SSF52540">
    <property type="entry name" value="P-loop containing nucleoside triphosphate hydrolases"/>
    <property type="match status" value="1"/>
</dbReference>
<dbReference type="InterPro" id="IPR027417">
    <property type="entry name" value="P-loop_NTPase"/>
</dbReference>
<dbReference type="GO" id="GO:0005737">
    <property type="term" value="C:cytoplasm"/>
    <property type="evidence" value="ECO:0007669"/>
    <property type="project" value="TreeGrafter"/>
</dbReference>
<dbReference type="InterPro" id="IPR050130">
    <property type="entry name" value="ClpA_ClpB"/>
</dbReference>
<evidence type="ECO:0000256" key="2">
    <source>
        <dbReference type="ARBA" id="ARBA00022840"/>
    </source>
</evidence>
<keyword evidence="1" id="KW-0547">Nucleotide-binding</keyword>
<dbReference type="PANTHER" id="PTHR11638">
    <property type="entry name" value="ATP-DEPENDENT CLP PROTEASE"/>
    <property type="match status" value="1"/>
</dbReference>
<dbReference type="GO" id="GO:0034605">
    <property type="term" value="P:cellular response to heat"/>
    <property type="evidence" value="ECO:0007669"/>
    <property type="project" value="TreeGrafter"/>
</dbReference>
<sequence>MLAGYGRNLNEEAQHGRIDPVIGREVEVERLIQILCRRTKNNPVIIGEAGVGKTAVAESLATKIV</sequence>
<keyword evidence="3" id="KW-0378">Hydrolase</keyword>
<dbReference type="PANTHER" id="PTHR11638:SF18">
    <property type="entry name" value="HEAT SHOCK PROTEIN 104"/>
    <property type="match status" value="1"/>
</dbReference>
<keyword evidence="2 3" id="KW-0067">ATP-binding</keyword>
<dbReference type="AlphaFoldDB" id="K1S2T8"/>